<feature type="disulfide bond" evidence="7">
    <location>
        <begin position="136"/>
        <end position="145"/>
    </location>
</feature>
<dbReference type="Gene3D" id="2.10.25.10">
    <property type="entry name" value="Laminin"/>
    <property type="match status" value="6"/>
</dbReference>
<evidence type="ECO:0000256" key="8">
    <source>
        <dbReference type="SAM" id="SignalP"/>
    </source>
</evidence>
<dbReference type="PANTHER" id="PTHR24251">
    <property type="entry name" value="OVOCHYMASE-RELATED"/>
    <property type="match status" value="1"/>
</dbReference>
<feature type="domain" description="CUB" evidence="9">
    <location>
        <begin position="3090"/>
        <end position="3203"/>
    </location>
</feature>
<feature type="domain" description="CUB" evidence="9">
    <location>
        <begin position="1042"/>
        <end position="1153"/>
    </location>
</feature>
<feature type="domain" description="CUB" evidence="9">
    <location>
        <begin position="2197"/>
        <end position="2311"/>
    </location>
</feature>
<feature type="domain" description="CUB" evidence="9">
    <location>
        <begin position="2975"/>
        <end position="3087"/>
    </location>
</feature>
<dbReference type="CDD" id="cd00054">
    <property type="entry name" value="EGF_CA"/>
    <property type="match status" value="5"/>
</dbReference>
<name>B3RPJ1_TRIAD</name>
<dbReference type="InterPro" id="IPR049883">
    <property type="entry name" value="NOTCH1_EGF-like"/>
</dbReference>
<evidence type="ECO:0000259" key="10">
    <source>
        <dbReference type="PROSITE" id="PS50026"/>
    </source>
</evidence>
<dbReference type="InterPro" id="IPR000742">
    <property type="entry name" value="EGF"/>
</dbReference>
<feature type="domain" description="CUB" evidence="9">
    <location>
        <begin position="1967"/>
        <end position="2079"/>
    </location>
</feature>
<feature type="domain" description="CUB" evidence="9">
    <location>
        <begin position="3206"/>
        <end position="3320"/>
    </location>
</feature>
<dbReference type="PROSITE" id="PS01187">
    <property type="entry name" value="EGF_CA"/>
    <property type="match status" value="1"/>
</dbReference>
<comment type="caution">
    <text evidence="7">Lacks conserved residue(s) required for the propagation of feature annotation.</text>
</comment>
<feature type="domain" description="CUB" evidence="9">
    <location>
        <begin position="2312"/>
        <end position="2424"/>
    </location>
</feature>
<dbReference type="GeneID" id="6751246"/>
<dbReference type="SMART" id="SM00181">
    <property type="entry name" value="EGF"/>
    <property type="match status" value="8"/>
</dbReference>
<dbReference type="CDD" id="cd00041">
    <property type="entry name" value="CUB"/>
    <property type="match status" value="24"/>
</dbReference>
<dbReference type="InterPro" id="IPR000859">
    <property type="entry name" value="CUB_dom"/>
</dbReference>
<feature type="domain" description="CUB" evidence="9">
    <location>
        <begin position="1157"/>
        <end position="1269"/>
    </location>
</feature>
<feature type="domain" description="EGF-like" evidence="10">
    <location>
        <begin position="375"/>
        <end position="411"/>
    </location>
</feature>
<proteinExistence type="predicted"/>
<evidence type="ECO:0000256" key="4">
    <source>
        <dbReference type="ARBA" id="ARBA00023157"/>
    </source>
</evidence>
<dbReference type="RefSeq" id="XP_002110031.1">
    <property type="nucleotide sequence ID" value="XM_002109995.1"/>
</dbReference>
<feature type="domain" description="EGF-like" evidence="10">
    <location>
        <begin position="413"/>
        <end position="449"/>
    </location>
</feature>
<keyword evidence="4 7" id="KW-1015">Disulfide bond</keyword>
<dbReference type="Pfam" id="PF00431">
    <property type="entry name" value="CUB"/>
    <property type="match status" value="25"/>
</dbReference>
<evidence type="ECO:0000256" key="7">
    <source>
        <dbReference type="PROSITE-ProRule" id="PRU00076"/>
    </source>
</evidence>
<dbReference type="SUPFAM" id="SSF57196">
    <property type="entry name" value="EGF/Laminin"/>
    <property type="match status" value="4"/>
</dbReference>
<feature type="domain" description="EGF-like" evidence="10">
    <location>
        <begin position="148"/>
        <end position="184"/>
    </location>
</feature>
<feature type="domain" description="CUB" evidence="9">
    <location>
        <begin position="2891"/>
        <end position="2973"/>
    </location>
</feature>
<keyword evidence="1 7" id="KW-0245">EGF-like domain</keyword>
<dbReference type="KEGG" id="tad:TRIADDRAFT_53561"/>
<keyword evidence="12" id="KW-1185">Reference proteome</keyword>
<feature type="domain" description="CUB" evidence="9">
    <location>
        <begin position="1270"/>
        <end position="1388"/>
    </location>
</feature>
<dbReference type="Pfam" id="PF07645">
    <property type="entry name" value="EGF_CA"/>
    <property type="match status" value="3"/>
</dbReference>
<feature type="disulfide bond" evidence="6">
    <location>
        <begin position="1616"/>
        <end position="1643"/>
    </location>
</feature>
<dbReference type="CTD" id="6751246"/>
<dbReference type="EMBL" id="DS985242">
    <property type="protein sequence ID" value="EDV28197.1"/>
    <property type="molecule type" value="Genomic_DNA"/>
</dbReference>
<keyword evidence="3" id="KW-0677">Repeat</keyword>
<dbReference type="OMA" id="RGFTVRW"/>
<feature type="disulfide bond" evidence="6">
    <location>
        <begin position="455"/>
        <end position="482"/>
    </location>
</feature>
<keyword evidence="5" id="KW-0325">Glycoprotein</keyword>
<feature type="domain" description="CUB" evidence="9">
    <location>
        <begin position="2548"/>
        <end position="2660"/>
    </location>
</feature>
<dbReference type="Proteomes" id="UP000009022">
    <property type="component" value="Unassembled WGS sequence"/>
</dbReference>
<dbReference type="FunFam" id="2.60.120.290:FF:000013">
    <property type="entry name" value="Membrane frizzled-related protein"/>
    <property type="match status" value="14"/>
</dbReference>
<dbReference type="SMART" id="SM00179">
    <property type="entry name" value="EGF_CA"/>
    <property type="match status" value="6"/>
</dbReference>
<evidence type="ECO:0000256" key="2">
    <source>
        <dbReference type="ARBA" id="ARBA00022729"/>
    </source>
</evidence>
<dbReference type="PROSITE" id="PS00010">
    <property type="entry name" value="ASX_HYDROXYL"/>
    <property type="match status" value="3"/>
</dbReference>
<feature type="domain" description="CUB" evidence="9">
    <location>
        <begin position="455"/>
        <end position="570"/>
    </location>
</feature>
<dbReference type="Gene3D" id="2.60.120.290">
    <property type="entry name" value="Spermadhesin, CUB domain"/>
    <property type="match status" value="25"/>
</dbReference>
<dbReference type="FunFam" id="2.10.25.10:FF:000125">
    <property type="entry name" value="Neurogenic locus notch protein-like"/>
    <property type="match status" value="1"/>
</dbReference>
<feature type="domain" description="CUB" evidence="9">
    <location>
        <begin position="574"/>
        <end position="686"/>
    </location>
</feature>
<dbReference type="InterPro" id="IPR000152">
    <property type="entry name" value="EGF-type_Asp/Asn_hydroxyl_site"/>
</dbReference>
<dbReference type="Pfam" id="PF00008">
    <property type="entry name" value="EGF"/>
    <property type="match status" value="2"/>
</dbReference>
<dbReference type="OrthoDB" id="6022136at2759"/>
<dbReference type="InterPro" id="IPR001881">
    <property type="entry name" value="EGF-like_Ca-bd_dom"/>
</dbReference>
<dbReference type="InterPro" id="IPR018097">
    <property type="entry name" value="EGF_Ca-bd_CS"/>
</dbReference>
<feature type="domain" description="CUB" evidence="9">
    <location>
        <begin position="1503"/>
        <end position="1615"/>
    </location>
</feature>
<reference evidence="11 12" key="1">
    <citation type="journal article" date="2008" name="Nature">
        <title>The Trichoplax genome and the nature of placozoans.</title>
        <authorList>
            <person name="Srivastava M."/>
            <person name="Begovic E."/>
            <person name="Chapman J."/>
            <person name="Putnam N.H."/>
            <person name="Hellsten U."/>
            <person name="Kawashima T."/>
            <person name="Kuo A."/>
            <person name="Mitros T."/>
            <person name="Salamov A."/>
            <person name="Carpenter M.L."/>
            <person name="Signorovitch A.Y."/>
            <person name="Moreno M.A."/>
            <person name="Kamm K."/>
            <person name="Grimwood J."/>
            <person name="Schmutz J."/>
            <person name="Shapiro H."/>
            <person name="Grigoriev I.V."/>
            <person name="Buss L.W."/>
            <person name="Schierwater B."/>
            <person name="Dellaporta S.L."/>
            <person name="Rokhsar D.S."/>
        </authorList>
    </citation>
    <scope>NUCLEOTIDE SEQUENCE [LARGE SCALE GENOMIC DNA]</scope>
    <source>
        <strain evidence="11 12">Grell-BS-1999</strain>
    </source>
</reference>
<feature type="domain" description="CUB" evidence="9">
    <location>
        <begin position="1733"/>
        <end position="1843"/>
    </location>
</feature>
<dbReference type="PhylomeDB" id="B3RPJ1"/>
<protein>
    <recommendedName>
        <fullName evidence="13">Cubilin</fullName>
    </recommendedName>
</protein>
<feature type="domain" description="CUB" evidence="9">
    <location>
        <begin position="691"/>
        <end position="803"/>
    </location>
</feature>
<feature type="domain" description="CUB" evidence="9">
    <location>
        <begin position="2778"/>
        <end position="2890"/>
    </location>
</feature>
<evidence type="ECO:0000313" key="11">
    <source>
        <dbReference type="EMBL" id="EDV28197.1"/>
    </source>
</evidence>
<feature type="domain" description="CUB" evidence="9">
    <location>
        <begin position="2080"/>
        <end position="2193"/>
    </location>
</feature>
<feature type="domain" description="CUB" evidence="9">
    <location>
        <begin position="1390"/>
        <end position="1499"/>
    </location>
</feature>
<dbReference type="GO" id="GO:0038024">
    <property type="term" value="F:cargo receptor activity"/>
    <property type="evidence" value="ECO:0000318"/>
    <property type="project" value="GO_Central"/>
</dbReference>
<accession>B3RPJ1</accession>
<sequence length="3339" mass="359137">MATIVSRCHHYASLVIILLMFFRLGQSQTRPRMKVESGNLVFSTGTNNNISFSAGQGGAILLNNVNVNGMQENRYIFAARNYNKNEYYYTDGEIEIGKVLALQKIADTVKIDECESSPCKNGGHCFDLYSKYFCFCTAGFTGPACEYDINECIRRPCRNGATCVNSPGSFYCTCAKNFQGLRCTVNVTIPSVTIPSACSLGNPCLHGSCVAVSNPATGQPNYRCICNAGWTIGKNPECNVDVNECNTRGTCSIDPSVTCTNTPGSYRCGPCPAGYSGNGITCTDINECLQNNGGCSRVATCTNTRGSRKCGPCPTDQGYIGNGLNCTYVGLCYFNNGGCAHNAKCTDFFGGGRTCTCPTGYTGNALNIGSGCNPVGGICSSGPCRNGGTCNPSPRSYTCTCTSAWTGTNCEASSNPCGSNPCQNGGTCTNFGSTFQCFCSSAFTGPICQYSQQVCGGSLTAPDGDFRFPPKGLTNYPGGATCTWIITVAPQFLVYLNFTQFQLEQSNQCTKDYVEIRDGTSSADTRIGRFCGSNVPTLPSPLSSTNSLWITFRSDGSIDFPGFIASYYSVPLSCGAKLTGITGTIRSPGYPGRYPSNRDCAWTISVPAGYIITLNFAAFSLQSSTGCNNDFLQIREGGSISGTLISNLCGQTLPRPIASKSNQLYLRLVTDGSITASGFLITYSATRSTVCGGVLTASSGSIVSPNYPGKYPNNAECIWTIQMPVGARITLNWQNIDIEQQDQCNFDYVELRNGNSTTAPFVGRYCGNNPPATFTSTGNNLYIKFKSDGSSSGNGFRLSYTLACGGILTSPTGSIQSLFYPSPYPLSTTCVWTIQVPFNQKIVLNFAAFEVEGAANCSGDYLELRSGSAATSPLITRLCGVVNPGQLIINNNNLYLRFTSDANYSPRGFNLTYSASSTVCGGFLTATTGTFSTPVNVNTGQYLNNAVCNWVIWGGFRKIIRMTFNSFSLQSSTNCSADKVIIYDVGSFNPNTVQGPSYCGSNIPPVFTSTRNVARLSFTSDSNVTSNGFSVNYKILDFEKACGGDLTSPTGVITSPNFPNQYPRGARCAWLITVPTGQQISLSFSNFSVGFSNCIFEGVTVYNGPNVNSPVLGAFCGKTLPPYLISRGNSLYILFRSSVFLTDTGFSLTYTTASSTCGGSLSTPTGVITSPNYPNFYSVSTDCVWTVARPPGNKLEILFTDMDLEQNANCSYDFVEIRDGSYPTSPLLGRYCGSSKPALIKSTSNHIRILFRSDGNQVSKGFRLQYTGDCGGTLTARNGFIASPNYPNSFNNLVNCTWRIQLPFYLNVTVSVTNFNVPSPDTNRCPSDFLAVGSGSDPNKGLISRLCGTSVPAPILITSSSARGNVWIRYFSDGFNQAPTFRLAYTSSVCGARLSGNSGTFSSPNYPNNYTPNVGCEYSIEAPLGKAIQVRFSTFQLGGTACSSSIEVHNGLSRSSPTLGIYCNNRNPFTITSSGNRMWLLFLSGPTAGRGFNATYTTTSTKCGGAFTSRHGSLSSPNYPSNYGANEECIWTITVSPHNIVQLSFNSFNIEGTNNVCNNDYLEVRQNSSTGALIGRYCGHNLPGTVRSLGNKMWIKFVSNKAVQAKGFHATYTTACGGILYAAKGGVLASPHYPSNYDNRSFCTWTLTTQPGFVLTLTFTNFNLQQSTGCTADFLQINNGPASGSPLLAKLCGSTLPGPFTSSGDALYLMFRTDTNVTAPGFRLVYSSQLNTCGGTLTRDRGIIDSPGYPTTYPPDVNCVWRINAPAGDTILISFVSLNMSNNCATDYIEVRDGNSNNATVLGKYCGTTVPATFSSTGQYIYVNMRTSANGFGTGFRLSYVIGCGSALTASTSPQLIQSLNYPNAYPTNKLCNWQITAPAGVRINLKFNAFDVRGSSNGCFGDYVEIFDGPTIGTPRLGIYCDGNAPNSPIVSSGNSVWIRFNSDRVNTGTGFELEYQQSNQSIVTCGGLLTNTTGMILSPNYPNNYPNNVICRWSIRVPSYNHIILTFNSFNLEGGANCPADSLTVMDGTSPFARTLGKFCGSQIPAAVQSSGDQMLLIFNSNFGAPQSGFNASYTIGCGSTLTGFAGSISSPGYPRAYGRNVNCTWIISQTVGRTVRVTFSTFHIRTTSKCSGDYIEFRNGDSLSSPIIGGRYCGDTAPLPIQSSDNKLLVRFVSGASGGGAGFRLSYQGQQLACGGTFTLGSTPFDITSPKFPQNYPSNVECEWTINAPANENIAINFKNFSLETSNKCFNDYVEIHDGRTARDPLLGKFCSTSLPPMVSSTYNSIYIKFRSNFGIVSTGFLATLSLGCGGYRIGQSGTIRSNGYPNDYKNNLNCSYVVQVTRGHTMNITFNDFSLQGGVGCPNDYVMVRDGKDASARLVGKYCGTSTPPGYTSSSDHAFINFVTDSSITNKGFSLRFAQTNFVCGGTLTTSSGAITTPNYPGGYPLNVRCTWGITVQPGRAVRLQFNNFNFPQTSGGCTANHHVRVYLGGSTTDSPYVDYCGGNLPPVTTSSGNRMIVVFDSTLGSTDNRGGFSASYTSNGAGCGGVVTGALGIIRSPNYPSNYPNNLDCVWNVNEPNGTVSLIFTTFRLEANSGACVTDIVQVFDGPSTSSPSLGTFCSSNIPKTLISTGSQLTLRFKTDSAGNNTGFQVYYKHGCGGRITAASGNITTPNYPSNYPANSDCLWILSVPFINAITLTFRSFNLEAGQNCQNVDYLRVRNGQSVTSPLLGTFCGTTVPSPITSSENHLYIRFHSDGSAQKPGTMMSWTSQHRACGAIFTSRRNTIYSTNYPRNYPVSTECSWIITTAQSEYISLQFFVFNMESSPNCANDYLAVYDDTHVHAKLLAKFCGSVVPQPFLVPTHKAKLVFSSNANVTGRGFIIFYDTVCGGSFNGSYGTIQSPNYPNQYPARRDCRWVITGPPGQTISLKFSPTSYGLEANANCIYDYIELRDGARSNDTLLGKFCGTNVPACNYHYTTSSGTFTTPNYPNNYRPEQDCYYTITVATGNVITLSFASINVASGVLCENDYVEIRSGLNSSAPLVGKFCGNNSIGEIISSGNSMYIHFHSDQSTEASGFAAQYTSGLGCNQDFNTENGTFQSPGYPSNYASNLNCIYKIQSSGFRRRISLTFTDFALESSSACVNDYIEIRNGPYQSSPLLNKYCGSTAPATILATTTSLWIKFHTNAASNMKGFNATWVTVPGCGQNVTATTNPQFITSPNYPNNYNNYADCRYFISAPVGKQIFYSFTSFSMSPSAFCNQDYIDLLEISSQGPYNIGRFCNQYSPQPAFSAANLLTMSFKSDASNTDSGFNMTYYIKGKLSEKLTAYSFLIFIIHH</sequence>
<dbReference type="FunFam" id="2.60.120.290:FF:000005">
    <property type="entry name" value="Procollagen C-endopeptidase enhancer 1"/>
    <property type="match status" value="6"/>
</dbReference>
<dbReference type="PROSITE" id="PS50026">
    <property type="entry name" value="EGF_3"/>
    <property type="match status" value="5"/>
</dbReference>
<evidence type="ECO:0000256" key="3">
    <source>
        <dbReference type="ARBA" id="ARBA00022737"/>
    </source>
</evidence>
<feature type="domain" description="CUB" evidence="9">
    <location>
        <begin position="2428"/>
        <end position="2544"/>
    </location>
</feature>
<feature type="signal peptide" evidence="8">
    <location>
        <begin position="1"/>
        <end position="27"/>
    </location>
</feature>
<feature type="chain" id="PRO_5002796803" description="Cubilin" evidence="8">
    <location>
        <begin position="28"/>
        <end position="3339"/>
    </location>
</feature>
<dbReference type="SUPFAM" id="SSF49854">
    <property type="entry name" value="Spermadhesin, CUB domain"/>
    <property type="match status" value="25"/>
</dbReference>
<dbReference type="PROSITE" id="PS00022">
    <property type="entry name" value="EGF_1"/>
    <property type="match status" value="4"/>
</dbReference>
<evidence type="ECO:0008006" key="13">
    <source>
        <dbReference type="Google" id="ProtNLM"/>
    </source>
</evidence>
<feature type="disulfide bond" evidence="7">
    <location>
        <begin position="439"/>
        <end position="448"/>
    </location>
</feature>
<feature type="domain" description="CUB" evidence="9">
    <location>
        <begin position="804"/>
        <end position="916"/>
    </location>
</feature>
<dbReference type="PROSITE" id="PS01186">
    <property type="entry name" value="EGF_2"/>
    <property type="match status" value="2"/>
</dbReference>
<dbReference type="InterPro" id="IPR035914">
    <property type="entry name" value="Sperma_CUB_dom_sf"/>
</dbReference>
<feature type="domain" description="CUB" evidence="9">
    <location>
        <begin position="920"/>
        <end position="1036"/>
    </location>
</feature>
<dbReference type="FunFam" id="2.10.25.10:FF:000143">
    <property type="entry name" value="Protein crumbs 1"/>
    <property type="match status" value="1"/>
</dbReference>
<evidence type="ECO:0000313" key="12">
    <source>
        <dbReference type="Proteomes" id="UP000009022"/>
    </source>
</evidence>
<dbReference type="FunFam" id="2.60.120.290:FF:000018">
    <property type="entry name" value="cubilin"/>
    <property type="match status" value="3"/>
</dbReference>
<dbReference type="InParanoid" id="B3RPJ1"/>
<evidence type="ECO:0000256" key="6">
    <source>
        <dbReference type="PROSITE-ProRule" id="PRU00059"/>
    </source>
</evidence>
<feature type="domain" description="EGF-like" evidence="10">
    <location>
        <begin position="110"/>
        <end position="146"/>
    </location>
</feature>
<dbReference type="PROSITE" id="PS01180">
    <property type="entry name" value="CUB"/>
    <property type="match status" value="25"/>
</dbReference>
<feature type="domain" description="CUB" evidence="9">
    <location>
        <begin position="1844"/>
        <end position="1960"/>
    </location>
</feature>
<feature type="disulfide bond" evidence="7">
    <location>
        <begin position="401"/>
        <end position="410"/>
    </location>
</feature>
<evidence type="ECO:0000259" key="9">
    <source>
        <dbReference type="PROSITE" id="PS01180"/>
    </source>
</evidence>
<feature type="domain" description="EGF-like" evidence="10">
    <location>
        <begin position="328"/>
        <end position="366"/>
    </location>
</feature>
<dbReference type="FunFam" id="2.60.120.290:FF:000042">
    <property type="entry name" value="AGAP005526-PA"/>
    <property type="match status" value="1"/>
</dbReference>
<feature type="domain" description="CUB" evidence="9">
    <location>
        <begin position="1616"/>
        <end position="1729"/>
    </location>
</feature>
<dbReference type="PRINTS" id="PR01983">
    <property type="entry name" value="NOTCH"/>
</dbReference>
<dbReference type="SMART" id="SM00042">
    <property type="entry name" value="CUB"/>
    <property type="match status" value="25"/>
</dbReference>
<keyword evidence="2 8" id="KW-0732">Signal</keyword>
<dbReference type="GO" id="GO:0005509">
    <property type="term" value="F:calcium ion binding"/>
    <property type="evidence" value="ECO:0007669"/>
    <property type="project" value="InterPro"/>
</dbReference>
<evidence type="ECO:0000256" key="1">
    <source>
        <dbReference type="ARBA" id="ARBA00022536"/>
    </source>
</evidence>
<dbReference type="FunCoup" id="B3RPJ1">
    <property type="interactions" value="37"/>
</dbReference>
<evidence type="ECO:0000256" key="5">
    <source>
        <dbReference type="ARBA" id="ARBA00023180"/>
    </source>
</evidence>
<feature type="domain" description="CUB" evidence="9">
    <location>
        <begin position="2661"/>
        <end position="2774"/>
    </location>
</feature>
<feature type="disulfide bond" evidence="7">
    <location>
        <begin position="174"/>
        <end position="183"/>
    </location>
</feature>
<dbReference type="eggNOG" id="KOG4292">
    <property type="taxonomic scope" value="Eukaryota"/>
</dbReference>
<organism evidence="11 12">
    <name type="scientific">Trichoplax adhaerens</name>
    <name type="common">Trichoplax reptans</name>
    <dbReference type="NCBI Taxonomy" id="10228"/>
    <lineage>
        <taxon>Eukaryota</taxon>
        <taxon>Metazoa</taxon>
        <taxon>Placozoa</taxon>
        <taxon>Uniplacotomia</taxon>
        <taxon>Trichoplacea</taxon>
        <taxon>Trichoplacidae</taxon>
        <taxon>Trichoplax</taxon>
    </lineage>
</organism>
<dbReference type="HOGENOM" id="CLU_000172_1_0_1"/>
<gene>
    <name evidence="11" type="ORF">TRIADDRAFT_53561</name>
</gene>